<accession>A0A133NED2</accession>
<dbReference type="SUPFAM" id="SSF53328">
    <property type="entry name" value="Formyltransferase"/>
    <property type="match status" value="1"/>
</dbReference>
<evidence type="ECO:0000256" key="7">
    <source>
        <dbReference type="ARBA" id="ARBA00048558"/>
    </source>
</evidence>
<dbReference type="PANTHER" id="PTHR11138">
    <property type="entry name" value="METHIONYL-TRNA FORMYLTRANSFERASE"/>
    <property type="match status" value="1"/>
</dbReference>
<dbReference type="InterPro" id="IPR037022">
    <property type="entry name" value="Formyl_trans_C_sf"/>
</dbReference>
<evidence type="ECO:0000313" key="11">
    <source>
        <dbReference type="EMBL" id="KXA14644.1"/>
    </source>
</evidence>
<protein>
    <recommendedName>
        <fullName evidence="4 8">Methionyl-tRNA formyltransferase</fullName>
        <ecNumber evidence="3 8">2.1.2.9</ecNumber>
    </recommendedName>
</protein>
<dbReference type="InterPro" id="IPR044135">
    <property type="entry name" value="Met-tRNA-FMT_C"/>
</dbReference>
<evidence type="ECO:0000259" key="10">
    <source>
        <dbReference type="Pfam" id="PF02911"/>
    </source>
</evidence>
<dbReference type="InterPro" id="IPR001555">
    <property type="entry name" value="GART_AS"/>
</dbReference>
<dbReference type="Gene3D" id="3.10.25.10">
    <property type="entry name" value="Formyl transferase, C-terminal domain"/>
    <property type="match status" value="1"/>
</dbReference>
<dbReference type="Pfam" id="PF02911">
    <property type="entry name" value="Formyl_trans_C"/>
    <property type="match status" value="1"/>
</dbReference>
<dbReference type="SUPFAM" id="SSF50486">
    <property type="entry name" value="FMT C-terminal domain-like"/>
    <property type="match status" value="1"/>
</dbReference>
<dbReference type="InterPro" id="IPR011034">
    <property type="entry name" value="Formyl_transferase-like_C_sf"/>
</dbReference>
<proteinExistence type="inferred from homology"/>
<evidence type="ECO:0000313" key="12">
    <source>
        <dbReference type="Proteomes" id="UP000070646"/>
    </source>
</evidence>
<dbReference type="InterPro" id="IPR005793">
    <property type="entry name" value="Formyl_trans_C"/>
</dbReference>
<dbReference type="NCBIfam" id="TIGR00460">
    <property type="entry name" value="fmt"/>
    <property type="match status" value="1"/>
</dbReference>
<dbReference type="PROSITE" id="PS00373">
    <property type="entry name" value="GART"/>
    <property type="match status" value="1"/>
</dbReference>
<dbReference type="InterPro" id="IPR041711">
    <property type="entry name" value="Met-tRNA-FMT_N"/>
</dbReference>
<organism evidence="11 12">
    <name type="scientific">Clostridium perfringens</name>
    <dbReference type="NCBI Taxonomy" id="1502"/>
    <lineage>
        <taxon>Bacteria</taxon>
        <taxon>Bacillati</taxon>
        <taxon>Bacillota</taxon>
        <taxon>Clostridia</taxon>
        <taxon>Eubacteriales</taxon>
        <taxon>Clostridiaceae</taxon>
        <taxon>Clostridium</taxon>
    </lineage>
</organism>
<name>A0A133NED2_CLOPF</name>
<dbReference type="FunFam" id="3.40.50.12230:FF:000001">
    <property type="entry name" value="Methionyl-tRNA formyltransferase"/>
    <property type="match status" value="1"/>
</dbReference>
<evidence type="ECO:0000256" key="5">
    <source>
        <dbReference type="ARBA" id="ARBA00022679"/>
    </source>
</evidence>
<evidence type="ECO:0000256" key="6">
    <source>
        <dbReference type="ARBA" id="ARBA00022917"/>
    </source>
</evidence>
<keyword evidence="6 8" id="KW-0648">Protein biosynthesis</keyword>
<feature type="domain" description="Formyl transferase C-terminal" evidence="10">
    <location>
        <begin position="214"/>
        <end position="310"/>
    </location>
</feature>
<dbReference type="InterPro" id="IPR002376">
    <property type="entry name" value="Formyl_transf_N"/>
</dbReference>
<dbReference type="InterPro" id="IPR005794">
    <property type="entry name" value="Fmt"/>
</dbReference>
<dbReference type="CDD" id="cd08646">
    <property type="entry name" value="FMT_core_Met-tRNA-FMT_N"/>
    <property type="match status" value="1"/>
</dbReference>
<evidence type="ECO:0000256" key="8">
    <source>
        <dbReference type="HAMAP-Rule" id="MF_00182"/>
    </source>
</evidence>
<evidence type="ECO:0000259" key="9">
    <source>
        <dbReference type="Pfam" id="PF00551"/>
    </source>
</evidence>
<dbReference type="EMBL" id="LRPU01000007">
    <property type="protein sequence ID" value="KXA14644.1"/>
    <property type="molecule type" value="Genomic_DNA"/>
</dbReference>
<dbReference type="FunFam" id="3.40.50.170:FF:000004">
    <property type="entry name" value="Methionyl-tRNA formyltransferase"/>
    <property type="match status" value="1"/>
</dbReference>
<evidence type="ECO:0000256" key="3">
    <source>
        <dbReference type="ARBA" id="ARBA00012261"/>
    </source>
</evidence>
<feature type="domain" description="Formyl transferase N-terminal" evidence="9">
    <location>
        <begin position="11"/>
        <end position="190"/>
    </location>
</feature>
<dbReference type="Pfam" id="PF00551">
    <property type="entry name" value="Formyl_trans_N"/>
    <property type="match status" value="1"/>
</dbReference>
<dbReference type="InterPro" id="IPR036477">
    <property type="entry name" value="Formyl_transf_N_sf"/>
</dbReference>
<comment type="catalytic activity">
    <reaction evidence="7 8">
        <text>L-methionyl-tRNA(fMet) + (6R)-10-formyltetrahydrofolate = N-formyl-L-methionyl-tRNA(fMet) + (6S)-5,6,7,8-tetrahydrofolate + H(+)</text>
        <dbReference type="Rhea" id="RHEA:24380"/>
        <dbReference type="Rhea" id="RHEA-COMP:9952"/>
        <dbReference type="Rhea" id="RHEA-COMP:9953"/>
        <dbReference type="ChEBI" id="CHEBI:15378"/>
        <dbReference type="ChEBI" id="CHEBI:57453"/>
        <dbReference type="ChEBI" id="CHEBI:78530"/>
        <dbReference type="ChEBI" id="CHEBI:78844"/>
        <dbReference type="ChEBI" id="CHEBI:195366"/>
        <dbReference type="EC" id="2.1.2.9"/>
    </reaction>
</comment>
<dbReference type="Gene3D" id="3.40.50.170">
    <property type="entry name" value="Formyl transferase, N-terminal domain"/>
    <property type="match status" value="1"/>
</dbReference>
<evidence type="ECO:0000256" key="4">
    <source>
        <dbReference type="ARBA" id="ARBA00016014"/>
    </source>
</evidence>
<dbReference type="GO" id="GO:0004479">
    <property type="term" value="F:methionyl-tRNA formyltransferase activity"/>
    <property type="evidence" value="ECO:0007669"/>
    <property type="project" value="UniProtKB-UniRule"/>
</dbReference>
<dbReference type="Proteomes" id="UP000070646">
    <property type="component" value="Unassembled WGS sequence"/>
</dbReference>
<comment type="caution">
    <text evidence="11">The sequence shown here is derived from an EMBL/GenBank/DDBJ whole genome shotgun (WGS) entry which is preliminary data.</text>
</comment>
<dbReference type="CDD" id="cd08704">
    <property type="entry name" value="Met_tRNA_FMT_C"/>
    <property type="match status" value="1"/>
</dbReference>
<dbReference type="PATRIC" id="fig|1502.174.peg.222"/>
<dbReference type="EC" id="2.1.2.9" evidence="3 8"/>
<comment type="function">
    <text evidence="1 8">Attaches a formyl group to the free amino group of methionyl-tRNA(fMet). The formyl group appears to play a dual role in the initiator identity of N-formylmethionyl-tRNA by promoting its recognition by IF2 and preventing the misappropriation of this tRNA by the elongation apparatus.</text>
</comment>
<keyword evidence="5 8" id="KW-0808">Transferase</keyword>
<comment type="similarity">
    <text evidence="2 8">Belongs to the Fmt family.</text>
</comment>
<sequence length="319" mass="35572">MSFKTKEGYDMKIVFMGTPDFAVPSLKSLINEFGVEAVFTQPDRPKGRGKKLGVSPVKEVALEHNIPVYQPLRLKNEPETIEELKNMEPDFIIVVAFGQILPKEVLDIPKYGCINLHASLLPKFRGAAPLNWSIIKGEKVTGNTTMLMDVGLDTGDMLLKDEVEITDNMTAGELHDILMERGGDLLVRTIKGILNNEITPEKQNEEETCYASMLNKEIAKIDWSLSAQDIHNLVRGLNPWPVALTSYDDITMKVHQTRVEKGDSNKEPGTIIAVDKTGIKVSTGKDILVIEKLQFPNSKQLFVEQFINGNTIEIGKVLK</sequence>
<evidence type="ECO:0000256" key="1">
    <source>
        <dbReference type="ARBA" id="ARBA00002606"/>
    </source>
</evidence>
<dbReference type="AlphaFoldDB" id="A0A133NED2"/>
<evidence type="ECO:0000256" key="2">
    <source>
        <dbReference type="ARBA" id="ARBA00010699"/>
    </source>
</evidence>
<dbReference type="PANTHER" id="PTHR11138:SF5">
    <property type="entry name" value="METHIONYL-TRNA FORMYLTRANSFERASE, MITOCHONDRIAL"/>
    <property type="match status" value="1"/>
</dbReference>
<dbReference type="HAMAP" id="MF_00182">
    <property type="entry name" value="Formyl_trans"/>
    <property type="match status" value="1"/>
</dbReference>
<gene>
    <name evidence="8" type="primary">fmt</name>
    <name evidence="11" type="ORF">HMPREF3222_00219</name>
</gene>
<dbReference type="GO" id="GO:0005829">
    <property type="term" value="C:cytosol"/>
    <property type="evidence" value="ECO:0007669"/>
    <property type="project" value="TreeGrafter"/>
</dbReference>
<reference evidence="11 12" key="1">
    <citation type="submission" date="2016-01" db="EMBL/GenBank/DDBJ databases">
        <authorList>
            <person name="Oliw E.H."/>
        </authorList>
    </citation>
    <scope>NUCLEOTIDE SEQUENCE [LARGE SCALE GENOMIC DNA]</scope>
    <source>
        <strain evidence="11 12">MJR7757A</strain>
    </source>
</reference>
<feature type="binding site" evidence="8">
    <location>
        <begin position="119"/>
        <end position="122"/>
    </location>
    <ligand>
        <name>(6S)-5,6,7,8-tetrahydrofolate</name>
        <dbReference type="ChEBI" id="CHEBI:57453"/>
    </ligand>
</feature>